<protein>
    <submittedName>
        <fullName evidence="1">Uncharacterized protein</fullName>
    </submittedName>
</protein>
<dbReference type="AlphaFoldDB" id="Q1GT27"/>
<reference evidence="1 2" key="1">
    <citation type="journal article" date="2009" name="Proc. Natl. Acad. Sci. U.S.A.">
        <title>The genomic basis of trophic strategy in marine bacteria.</title>
        <authorList>
            <person name="Lauro F.M."/>
            <person name="McDougald D."/>
            <person name="Thomas T."/>
            <person name="Williams T.J."/>
            <person name="Egan S."/>
            <person name="Rice S."/>
            <person name="DeMaere M.Z."/>
            <person name="Ting L."/>
            <person name="Ertan H."/>
            <person name="Johnson J."/>
            <person name="Ferriera S."/>
            <person name="Lapidus A."/>
            <person name="Anderson I."/>
            <person name="Kyrpides N."/>
            <person name="Munk A.C."/>
            <person name="Detter C."/>
            <person name="Han C.S."/>
            <person name="Brown M.V."/>
            <person name="Robb F.T."/>
            <person name="Kjelleberg S."/>
            <person name="Cavicchioli R."/>
        </authorList>
    </citation>
    <scope>NUCLEOTIDE SEQUENCE [LARGE SCALE GENOMIC DNA]</scope>
    <source>
        <strain evidence="2">DSM 13593 / LMG 18877 / RB2256</strain>
    </source>
</reference>
<evidence type="ECO:0000313" key="1">
    <source>
        <dbReference type="EMBL" id="ABF53195.1"/>
    </source>
</evidence>
<dbReference type="eggNOG" id="ENOG5032IJQ">
    <property type="taxonomic scope" value="Bacteria"/>
</dbReference>
<dbReference type="EMBL" id="CP000356">
    <property type="protein sequence ID" value="ABF53195.1"/>
    <property type="molecule type" value="Genomic_DNA"/>
</dbReference>
<evidence type="ECO:0000313" key="2">
    <source>
        <dbReference type="Proteomes" id="UP000006578"/>
    </source>
</evidence>
<gene>
    <name evidence="1" type="ordered locus">Sala_1482</name>
</gene>
<dbReference type="STRING" id="317655.Sala_1482"/>
<proteinExistence type="predicted"/>
<accession>Q1GT27</accession>
<dbReference type="HOGENOM" id="CLU_196014_0_0_5"/>
<dbReference type="OrthoDB" id="7411138at2"/>
<name>Q1GT27_SPHAL</name>
<sequence length="64" mass="7135">MSATTEFYLAQAQRCTAEADASGLDRVRERNLRAAAAWQAMADKLLHTEKLRAEKVRVADAMPE</sequence>
<dbReference type="KEGG" id="sal:Sala_1482"/>
<dbReference type="Proteomes" id="UP000006578">
    <property type="component" value="Chromosome"/>
</dbReference>
<keyword evidence="2" id="KW-1185">Reference proteome</keyword>
<organism evidence="1 2">
    <name type="scientific">Sphingopyxis alaskensis (strain DSM 13593 / LMG 18877 / RB2256)</name>
    <name type="common">Sphingomonas alaskensis</name>
    <dbReference type="NCBI Taxonomy" id="317655"/>
    <lineage>
        <taxon>Bacteria</taxon>
        <taxon>Pseudomonadati</taxon>
        <taxon>Pseudomonadota</taxon>
        <taxon>Alphaproteobacteria</taxon>
        <taxon>Sphingomonadales</taxon>
        <taxon>Sphingomonadaceae</taxon>
        <taxon>Sphingopyxis</taxon>
    </lineage>
</organism>
<dbReference type="RefSeq" id="WP_011541775.1">
    <property type="nucleotide sequence ID" value="NC_008048.1"/>
</dbReference>